<dbReference type="AlphaFoldDB" id="A0A413ZZA2"/>
<feature type="non-terminal residue" evidence="1">
    <location>
        <position position="1"/>
    </location>
</feature>
<proteinExistence type="predicted"/>
<comment type="caution">
    <text evidence="1">The sequence shown here is derived from an EMBL/GenBank/DDBJ whole genome shotgun (WGS) entry which is preliminary data.</text>
</comment>
<evidence type="ECO:0000313" key="1">
    <source>
        <dbReference type="EMBL" id="RHC38496.1"/>
    </source>
</evidence>
<reference evidence="1 2" key="1">
    <citation type="submission" date="2018-08" db="EMBL/GenBank/DDBJ databases">
        <title>A genome reference for cultivated species of the human gut microbiota.</title>
        <authorList>
            <person name="Zou Y."/>
            <person name="Xue W."/>
            <person name="Luo G."/>
        </authorList>
    </citation>
    <scope>NUCLEOTIDE SEQUENCE [LARGE SCALE GENOMIC DNA]</scope>
    <source>
        <strain evidence="1 2">AM36-3AA</strain>
    </source>
</reference>
<sequence>GRILSDRKCLCICIISDDTDRDSK</sequence>
<dbReference type="EMBL" id="QSHU01000015">
    <property type="protein sequence ID" value="RHC38496.1"/>
    <property type="molecule type" value="Genomic_DNA"/>
</dbReference>
<dbReference type="Proteomes" id="UP000286104">
    <property type="component" value="Unassembled WGS sequence"/>
</dbReference>
<evidence type="ECO:0000313" key="2">
    <source>
        <dbReference type="Proteomes" id="UP000286104"/>
    </source>
</evidence>
<name>A0A413ZZA2_9FIRM</name>
<accession>A0A413ZZA2</accession>
<organism evidence="1 2">
    <name type="scientific">Agathobacter rectalis</name>
    <dbReference type="NCBI Taxonomy" id="39491"/>
    <lineage>
        <taxon>Bacteria</taxon>
        <taxon>Bacillati</taxon>
        <taxon>Bacillota</taxon>
        <taxon>Clostridia</taxon>
        <taxon>Lachnospirales</taxon>
        <taxon>Lachnospiraceae</taxon>
        <taxon>Agathobacter</taxon>
    </lineage>
</organism>
<protein>
    <submittedName>
        <fullName evidence="1">Uncharacterized protein</fullName>
    </submittedName>
</protein>
<gene>
    <name evidence="1" type="ORF">DW848_11340</name>
</gene>
<dbReference type="GO" id="GO:0005576">
    <property type="term" value="C:extracellular region"/>
    <property type="evidence" value="ECO:0007669"/>
    <property type="project" value="UniProtKB-SubCell"/>
</dbReference>